<evidence type="ECO:0000313" key="4">
    <source>
        <dbReference type="EMBL" id="CAK9113457.1"/>
    </source>
</evidence>
<keyword evidence="1" id="KW-0847">Vitamin C</keyword>
<sequence length="630" mass="70092">MQAFEVELPPNLQNQQERQSRSSRSAIDVRRRVHLPGWIGVVVGALAILCLIWLLSGGKHIIPLKAGSGVPGDKGAYVGIISKFEGMWCLSGLCGRYSFDPQTGWLESSEKDGGTEKVGRFLCKKIQDAPLKFVPNDFSKLTHLHMVSSEVMFEIQKEENAKALFVLPSQMNGAEYPSHTSVVEHVDDYKKDDTGGPRGQLASHPAVAQFLLDNAANAKNNNGGINAIHEIADIPGFELVNGYLNVKDTYTVVMHLEQLEARLNTLRTLVMEDVPARGLKPDLKGFSRSSHKVGLVYASAVPVDAYVNKGGDTDYQIKVAELILLAQYYGALKYAAEKEKQHLGPLEGRPPRKVFLMPLGGGAFKNPWEIIGKSMAKAVQMLDEDSLRLLDISALTFDEKPSEETTLKQIMQNLQPVQGPHCIQSAAPRHVGEFRDWLSGKGRPLADGLVADRAALGISKHKRTIGAMGLVTSLLERWQSPSVEEEDDLDDSADAARRYKRLRKHAELFQAKIPESWVAPELLEIVNACKESGDKKPNEICSHLRQEVEGVFSFPCFSQEFVKLFNAEIDNFYASKIPARRPNSMNNYGVIVNEIGMRPMITEFQQRYIWPIASWSFFPRLPNLIHIIPS</sequence>
<dbReference type="Pfam" id="PF25238">
    <property type="entry name" value="OGFOD2-like"/>
    <property type="match status" value="1"/>
</dbReference>
<accession>A0ABP0SM28</accession>
<name>A0ABP0SM28_9DINO</name>
<feature type="compositionally biased region" description="Low complexity" evidence="2">
    <location>
        <begin position="13"/>
        <end position="23"/>
    </location>
</feature>
<keyword evidence="5" id="KW-1185">Reference proteome</keyword>
<reference evidence="4 5" key="1">
    <citation type="submission" date="2024-02" db="EMBL/GenBank/DDBJ databases">
        <authorList>
            <person name="Chen Y."/>
            <person name="Shah S."/>
            <person name="Dougan E. K."/>
            <person name="Thang M."/>
            <person name="Chan C."/>
        </authorList>
    </citation>
    <scope>NUCLEOTIDE SEQUENCE [LARGE SCALE GENOMIC DNA]</scope>
</reference>
<evidence type="ECO:0000256" key="3">
    <source>
        <dbReference type="SAM" id="Phobius"/>
    </source>
</evidence>
<dbReference type="Proteomes" id="UP001642484">
    <property type="component" value="Unassembled WGS sequence"/>
</dbReference>
<evidence type="ECO:0000256" key="1">
    <source>
        <dbReference type="ARBA" id="ARBA00022896"/>
    </source>
</evidence>
<evidence type="ECO:0000256" key="2">
    <source>
        <dbReference type="SAM" id="MobiDB-lite"/>
    </source>
</evidence>
<proteinExistence type="predicted"/>
<keyword evidence="3" id="KW-1133">Transmembrane helix</keyword>
<feature type="region of interest" description="Disordered" evidence="2">
    <location>
        <begin position="1"/>
        <end position="23"/>
    </location>
</feature>
<dbReference type="EMBL" id="CAXAMN010027866">
    <property type="protein sequence ID" value="CAK9113457.1"/>
    <property type="molecule type" value="Genomic_DNA"/>
</dbReference>
<feature type="transmembrane region" description="Helical" evidence="3">
    <location>
        <begin position="33"/>
        <end position="55"/>
    </location>
</feature>
<dbReference type="PANTHER" id="PTHR24014:SF4">
    <property type="entry name" value="2-OXOGLUTARATE AND IRON-DEPENDENT OXYGENASE DOMAIN-CONTAINING PROTEIN 2"/>
    <property type="match status" value="1"/>
</dbReference>
<keyword evidence="3" id="KW-0812">Transmembrane</keyword>
<comment type="caution">
    <text evidence="4">The sequence shown here is derived from an EMBL/GenBank/DDBJ whole genome shotgun (WGS) entry which is preliminary data.</text>
</comment>
<dbReference type="PANTHER" id="PTHR24014">
    <property type="entry name" value="2-OXOGLUTARATE AND IRON-DEPENDENT OXYGENASE DOMAIN-CONTAINING PROTEIN 2"/>
    <property type="match status" value="1"/>
</dbReference>
<evidence type="ECO:0000313" key="5">
    <source>
        <dbReference type="Proteomes" id="UP001642484"/>
    </source>
</evidence>
<protein>
    <submittedName>
        <fullName evidence="4">Uncharacterized protein</fullName>
    </submittedName>
</protein>
<keyword evidence="3" id="KW-0472">Membrane</keyword>
<organism evidence="4 5">
    <name type="scientific">Durusdinium trenchii</name>
    <dbReference type="NCBI Taxonomy" id="1381693"/>
    <lineage>
        <taxon>Eukaryota</taxon>
        <taxon>Sar</taxon>
        <taxon>Alveolata</taxon>
        <taxon>Dinophyceae</taxon>
        <taxon>Suessiales</taxon>
        <taxon>Symbiodiniaceae</taxon>
        <taxon>Durusdinium</taxon>
    </lineage>
</organism>
<gene>
    <name evidence="4" type="ORF">CCMP2556_LOCUS52511</name>
</gene>